<evidence type="ECO:0000313" key="2">
    <source>
        <dbReference type="EMBL" id="KAJ4966804.1"/>
    </source>
</evidence>
<reference evidence="2" key="1">
    <citation type="journal article" date="2023" name="Plant J.">
        <title>The genome of the king protea, Protea cynaroides.</title>
        <authorList>
            <person name="Chang J."/>
            <person name="Duong T.A."/>
            <person name="Schoeman C."/>
            <person name="Ma X."/>
            <person name="Roodt D."/>
            <person name="Barker N."/>
            <person name="Li Z."/>
            <person name="Van de Peer Y."/>
            <person name="Mizrachi E."/>
        </authorList>
    </citation>
    <scope>NUCLEOTIDE SEQUENCE</scope>
    <source>
        <tissue evidence="2">Young leaves</tissue>
    </source>
</reference>
<dbReference type="Gene3D" id="3.30.420.10">
    <property type="entry name" value="Ribonuclease H-like superfamily/Ribonuclease H"/>
    <property type="match status" value="1"/>
</dbReference>
<dbReference type="OrthoDB" id="1906820at2759"/>
<dbReference type="InterPro" id="IPR044730">
    <property type="entry name" value="RNase_H-like_dom_plant"/>
</dbReference>
<dbReference type="GO" id="GO:0004523">
    <property type="term" value="F:RNA-DNA hybrid ribonuclease activity"/>
    <property type="evidence" value="ECO:0007669"/>
    <property type="project" value="InterPro"/>
</dbReference>
<dbReference type="InterPro" id="IPR012337">
    <property type="entry name" value="RNaseH-like_sf"/>
</dbReference>
<dbReference type="PANTHER" id="PTHR47074">
    <property type="entry name" value="BNAC02G40300D PROTEIN"/>
    <property type="match status" value="1"/>
</dbReference>
<dbReference type="GO" id="GO:0003676">
    <property type="term" value="F:nucleic acid binding"/>
    <property type="evidence" value="ECO:0007669"/>
    <property type="project" value="InterPro"/>
</dbReference>
<dbReference type="CDD" id="cd06222">
    <property type="entry name" value="RNase_H_like"/>
    <property type="match status" value="1"/>
</dbReference>
<gene>
    <name evidence="2" type="ORF">NE237_018653</name>
</gene>
<dbReference type="Proteomes" id="UP001141806">
    <property type="component" value="Unassembled WGS sequence"/>
</dbReference>
<dbReference type="EMBL" id="JAMYWD010000007">
    <property type="protein sequence ID" value="KAJ4966804.1"/>
    <property type="molecule type" value="Genomic_DNA"/>
</dbReference>
<dbReference type="InterPro" id="IPR052929">
    <property type="entry name" value="RNase_H-like_EbsB-rel"/>
</dbReference>
<proteinExistence type="predicted"/>
<sequence>MCWSLWKARNSFYFDKIECLPTDIIARAERSWKEFNGVLSGSTDIHGLVLSSTESPPRWSPPPTAWVKLHVDAAVSENSNGHGLGFIIRDSVGVSLTAVSQKMSFPFVVVGEAMAIHEAFREAFTLGFTNIVVESDSCL</sequence>
<evidence type="ECO:0000259" key="1">
    <source>
        <dbReference type="Pfam" id="PF13456"/>
    </source>
</evidence>
<organism evidence="2 3">
    <name type="scientific">Protea cynaroides</name>
    <dbReference type="NCBI Taxonomy" id="273540"/>
    <lineage>
        <taxon>Eukaryota</taxon>
        <taxon>Viridiplantae</taxon>
        <taxon>Streptophyta</taxon>
        <taxon>Embryophyta</taxon>
        <taxon>Tracheophyta</taxon>
        <taxon>Spermatophyta</taxon>
        <taxon>Magnoliopsida</taxon>
        <taxon>Proteales</taxon>
        <taxon>Proteaceae</taxon>
        <taxon>Protea</taxon>
    </lineage>
</organism>
<dbReference type="Pfam" id="PF13456">
    <property type="entry name" value="RVT_3"/>
    <property type="match status" value="1"/>
</dbReference>
<keyword evidence="3" id="KW-1185">Reference proteome</keyword>
<dbReference type="AlphaFoldDB" id="A0A9Q0KAE1"/>
<feature type="domain" description="RNase H type-1" evidence="1">
    <location>
        <begin position="71"/>
        <end position="137"/>
    </location>
</feature>
<name>A0A9Q0KAE1_9MAGN</name>
<comment type="caution">
    <text evidence="2">The sequence shown here is derived from an EMBL/GenBank/DDBJ whole genome shotgun (WGS) entry which is preliminary data.</text>
</comment>
<dbReference type="InterPro" id="IPR002156">
    <property type="entry name" value="RNaseH_domain"/>
</dbReference>
<dbReference type="PANTHER" id="PTHR47074:SF11">
    <property type="entry name" value="REVERSE TRANSCRIPTASE-LIKE PROTEIN"/>
    <property type="match status" value="1"/>
</dbReference>
<accession>A0A9Q0KAE1</accession>
<dbReference type="InterPro" id="IPR036397">
    <property type="entry name" value="RNaseH_sf"/>
</dbReference>
<evidence type="ECO:0000313" key="3">
    <source>
        <dbReference type="Proteomes" id="UP001141806"/>
    </source>
</evidence>
<protein>
    <recommendedName>
        <fullName evidence="1">RNase H type-1 domain-containing protein</fullName>
    </recommendedName>
</protein>
<dbReference type="SUPFAM" id="SSF53098">
    <property type="entry name" value="Ribonuclease H-like"/>
    <property type="match status" value="1"/>
</dbReference>